<dbReference type="KEGG" id="tper:IWA51_06115"/>
<dbReference type="AlphaFoldDB" id="A0A7T3RFK5"/>
<protein>
    <submittedName>
        <fullName evidence="1">Uncharacterized protein</fullName>
    </submittedName>
</protein>
<evidence type="ECO:0000313" key="2">
    <source>
        <dbReference type="Proteomes" id="UP000595224"/>
    </source>
</evidence>
<proteinExistence type="predicted"/>
<dbReference type="RefSeq" id="WP_198443611.1">
    <property type="nucleotide sequence ID" value="NZ_CBCSHE010000003.1"/>
</dbReference>
<name>A0A7T3RFK5_9SPIR</name>
<sequence length="219" mass="25156">MKATIKTHPIIETEIFYCESVSYASDYELGRFIPQYDEKVLSGYLTKKAKIHESEKLSRTYIVRDKEDAVLAGWFSLAAATLPYQENDVEFQIPAINLSNFAVDKKYKQLHGKDFQPATIGEFIFNDFIIPISTVVSKLCGAKEIYIFSLKEDSLIEHYKSTFGFIEENDMESMILLPQPHYYNNNSVLFLHRPLAEELSVIPGKINLHDEQVTMEVIV</sequence>
<reference evidence="1 2" key="1">
    <citation type="submission" date="2020-11" db="EMBL/GenBank/DDBJ databases">
        <title>Treponema Peruensis nv. sp., first commensal Treponema isolated from human feces.</title>
        <authorList>
            <person name="Belkhou C."/>
            <person name="Raes J."/>
        </authorList>
    </citation>
    <scope>NUCLEOTIDE SEQUENCE [LARGE SCALE GENOMIC DNA]</scope>
    <source>
        <strain evidence="1 2">RCC2812</strain>
    </source>
</reference>
<dbReference type="Gene3D" id="3.40.630.30">
    <property type="match status" value="1"/>
</dbReference>
<keyword evidence="2" id="KW-1185">Reference proteome</keyword>
<evidence type="ECO:0000313" key="1">
    <source>
        <dbReference type="EMBL" id="QQA02150.1"/>
    </source>
</evidence>
<accession>A0A7T3RFK5</accession>
<dbReference type="Proteomes" id="UP000595224">
    <property type="component" value="Chromosome"/>
</dbReference>
<dbReference type="EMBL" id="CP064936">
    <property type="protein sequence ID" value="QQA02150.1"/>
    <property type="molecule type" value="Genomic_DNA"/>
</dbReference>
<gene>
    <name evidence="1" type="ORF">IWA51_06115</name>
</gene>
<organism evidence="1 2">
    <name type="scientific">Treponema peruense</name>
    <dbReference type="NCBI Taxonomy" id="2787628"/>
    <lineage>
        <taxon>Bacteria</taxon>
        <taxon>Pseudomonadati</taxon>
        <taxon>Spirochaetota</taxon>
        <taxon>Spirochaetia</taxon>
        <taxon>Spirochaetales</taxon>
        <taxon>Treponemataceae</taxon>
        <taxon>Treponema</taxon>
    </lineage>
</organism>